<dbReference type="RefSeq" id="WP_407068744.1">
    <property type="nucleotide sequence ID" value="NZ_JBJJXE010000003.1"/>
</dbReference>
<reference evidence="4 5" key="1">
    <citation type="submission" date="2024-11" db="EMBL/GenBank/DDBJ databases">
        <title>First Report of Moraxella oculi in Brazil in an Infectious Bovine Keratoconjunctivitis Outbreak.</title>
        <authorList>
            <person name="Carvalho C.V."/>
            <person name="Domingues R."/>
            <person name="Coutinho C."/>
            <person name="Honorio N.T.B.S."/>
            <person name="Faza D.R.L.R."/>
            <person name="Carvalho W.A."/>
            <person name="Machado A.B.F."/>
            <person name="Martins M.F."/>
            <person name="Gaspar E.B."/>
        </authorList>
    </citation>
    <scope>NUCLEOTIDE SEQUENCE [LARGE SCALE GENOMIC DNA]</scope>
    <source>
        <strain evidence="4 5">2117LE</strain>
    </source>
</reference>
<dbReference type="InterPro" id="IPR051158">
    <property type="entry name" value="Metallophosphoesterase_sf"/>
</dbReference>
<evidence type="ECO:0000256" key="2">
    <source>
        <dbReference type="ARBA" id="ARBA00022801"/>
    </source>
</evidence>
<keyword evidence="2" id="KW-0378">Hydrolase</keyword>
<dbReference type="PANTHER" id="PTHR31302">
    <property type="entry name" value="TRANSMEMBRANE PROTEIN WITH METALLOPHOSPHOESTERASE DOMAIN-RELATED"/>
    <property type="match status" value="1"/>
</dbReference>
<evidence type="ECO:0000313" key="5">
    <source>
        <dbReference type="Proteomes" id="UP001624684"/>
    </source>
</evidence>
<evidence type="ECO:0000259" key="3">
    <source>
        <dbReference type="Pfam" id="PF00149"/>
    </source>
</evidence>
<dbReference type="InterPro" id="IPR029052">
    <property type="entry name" value="Metallo-depent_PP-like"/>
</dbReference>
<evidence type="ECO:0000256" key="1">
    <source>
        <dbReference type="ARBA" id="ARBA00022723"/>
    </source>
</evidence>
<evidence type="ECO:0000313" key="4">
    <source>
        <dbReference type="EMBL" id="MFL1732014.1"/>
    </source>
</evidence>
<dbReference type="Gene3D" id="3.60.21.10">
    <property type="match status" value="1"/>
</dbReference>
<feature type="domain" description="Calcineurin-like phosphoesterase" evidence="3">
    <location>
        <begin position="46"/>
        <end position="213"/>
    </location>
</feature>
<dbReference type="SUPFAM" id="SSF56300">
    <property type="entry name" value="Metallo-dependent phosphatases"/>
    <property type="match status" value="1"/>
</dbReference>
<protein>
    <submittedName>
        <fullName evidence="4">Metallophosphoesterase</fullName>
    </submittedName>
</protein>
<comment type="caution">
    <text evidence="4">The sequence shown here is derived from an EMBL/GenBank/DDBJ whole genome shotgun (WGS) entry which is preliminary data.</text>
</comment>
<accession>A0ABW8U7I3</accession>
<dbReference type="Proteomes" id="UP001624684">
    <property type="component" value="Unassembled WGS sequence"/>
</dbReference>
<dbReference type="EMBL" id="JBJJXE010000003">
    <property type="protein sequence ID" value="MFL1732014.1"/>
    <property type="molecule type" value="Genomic_DNA"/>
</dbReference>
<dbReference type="PANTHER" id="PTHR31302:SF31">
    <property type="entry name" value="PHOSPHODIESTERASE YAEI"/>
    <property type="match status" value="1"/>
</dbReference>
<dbReference type="InterPro" id="IPR004843">
    <property type="entry name" value="Calcineurin-like_PHP"/>
</dbReference>
<organism evidence="4 5">
    <name type="scientific">Moraxella oculi</name>
    <dbReference type="NCBI Taxonomy" id="2940516"/>
    <lineage>
        <taxon>Bacteria</taxon>
        <taxon>Pseudomonadati</taxon>
        <taxon>Pseudomonadota</taxon>
        <taxon>Gammaproteobacteria</taxon>
        <taxon>Moraxellales</taxon>
        <taxon>Moraxellaceae</taxon>
        <taxon>Moraxella</taxon>
    </lineage>
</organism>
<gene>
    <name evidence="4" type="ORF">ACJHVH_03245</name>
</gene>
<proteinExistence type="predicted"/>
<name>A0ABW8U7I3_9GAMM</name>
<keyword evidence="5" id="KW-1185">Reference proteome</keyword>
<dbReference type="Pfam" id="PF00149">
    <property type="entry name" value="Metallophos"/>
    <property type="match status" value="1"/>
</dbReference>
<sequence>MKHASKILITAAILAALTAITLIAIDDRLINQDYTASHVNSQHEITIAIITDLHSCFYGDEQKEIINPLKNRRPDVILLGGDIYDDDLPPTHTDILLRQLTKITPNVYYVNGNHELYLPAADYANIENKIKSYGITILHGESTALSIDGKPSNIHIHGVSDPVFIDKFNQDLRTVGNLANSDHINILLTHRPEYINDYLQYPFDFVVSGHAHGGQWRIPYILNGLFAPNQGLFPKYAGGSYHFDNQQSHSHHTQFIVSRGLAKESTRFIPRIFNRPELVFLTIPSH</sequence>
<keyword evidence="1" id="KW-0479">Metal-binding</keyword>